<organism evidence="2">
    <name type="scientific">Cladonia uncialis subsp. uncialis</name>
    <dbReference type="NCBI Taxonomy" id="180999"/>
    <lineage>
        <taxon>Eukaryota</taxon>
        <taxon>Fungi</taxon>
        <taxon>Dikarya</taxon>
        <taxon>Ascomycota</taxon>
        <taxon>Pezizomycotina</taxon>
        <taxon>Lecanoromycetes</taxon>
        <taxon>OSLEUM clade</taxon>
        <taxon>Lecanoromycetidae</taxon>
        <taxon>Lecanorales</taxon>
        <taxon>Lecanorineae</taxon>
        <taxon>Cladoniaceae</taxon>
        <taxon>Cladonia</taxon>
    </lineage>
</organism>
<evidence type="ECO:0008006" key="4">
    <source>
        <dbReference type="Google" id="ProtNLM"/>
    </source>
</evidence>
<accession>A0A1Z1C4R6</accession>
<dbReference type="InterPro" id="IPR052577">
    <property type="entry name" value="VWA7"/>
</dbReference>
<proteinExistence type="predicted"/>
<keyword evidence="1" id="KW-0732">Signal</keyword>
<reference evidence="3" key="2">
    <citation type="submission" date="2017-12" db="EMBL/GenBank/DDBJ databases">
        <title>Genome Sequencing Reveals a Rich Biosynthetic Potential.</title>
        <authorList>
            <person name="Bertrand R.L."/>
            <person name="Abdel-Hameed M.E."/>
            <person name="Sorensen J.L."/>
        </authorList>
    </citation>
    <scope>NUCLEOTIDE SEQUENCE</scope>
</reference>
<feature type="signal peptide" evidence="1">
    <location>
        <begin position="1"/>
        <end position="26"/>
    </location>
</feature>
<name>A0A1Z1C4R6_CLAUC</name>
<dbReference type="EMBL" id="MG777473">
    <property type="protein sequence ID" value="AUW30798.1"/>
    <property type="molecule type" value="Genomic_DNA"/>
</dbReference>
<protein>
    <recommendedName>
        <fullName evidence="4">Heterokaryon incompatibility Het-C</fullName>
    </recommendedName>
</protein>
<evidence type="ECO:0000256" key="1">
    <source>
        <dbReference type="SAM" id="SignalP"/>
    </source>
</evidence>
<dbReference type="AlphaFoldDB" id="A0A1Z1C4R6"/>
<dbReference type="InterPro" id="IPR010816">
    <property type="entry name" value="Het-C"/>
</dbReference>
<dbReference type="PANTHER" id="PTHR14905:SF7">
    <property type="entry name" value="VON WILLEBRAND FACTOR A DOMAIN-CONTAINING PROTEIN 7"/>
    <property type="match status" value="1"/>
</dbReference>
<reference evidence="2" key="1">
    <citation type="submission" date="2016-05" db="EMBL/GenBank/DDBJ databases">
        <title>Lichen genome sequencing reveals its rich biosynthetic potential.</title>
        <authorList>
            <person name="Bertrand R.L."/>
            <person name="Abdel-Hameed M."/>
            <person name="Sorensen J.L."/>
        </authorList>
    </citation>
    <scope>NUCLEOTIDE SEQUENCE</scope>
</reference>
<sequence>MSTTPCLSLVSYIILLSLCLVSPAAAFGAGNIPTNSGLFGFNGRHGDIATMLLSVSLTAATASDKMKNLDLKRVYFGNWLRDYSQIMDVKPLKLVPEEVLRAIVSILGFLEFGFATREFDITRERLGGFSSEARAVDSRLRGPVDPIELEIDPNTGMKNYISNEVVTTTTGQRIATSSAYIRQELELAINAGRQGQHNETMKYEAFRHLGAASHTLEDFSAHSNHVELCLLLHGKRNPEKSLDQVFAYVGDKTHIQTRAGPAPPLVTGSFGPLDIVESLLGEVDDNMVTGKFSELSQRLPHGGGGEVSSAVAALQAALDMGKSIGLQLPPALSQNVESLKSSPASKTNQGSTWQEVNRNPSGIWDAIEPFFRVRDDLVKWLQASVPDLSILTQAVAKITAEMDKMVFAALAAVVGPILGDVRQQLEIEKEQLLKDEKASLKNPENDIFSLSDKATNPSHSQISKDHFDCVLNIPAAQIAAVVTAFTTREVINCWNDPSINVNQVIANILKALHHPFYIDFNNPNELQKAMFGIVTNWRDDKSTDQRNTLRHHLKKSTIASGQNKILILDPEKWHNLRTFGKKPEDEKSLVDNLVDNITDAVKKGIIDMPQQALQQFTKTIQAIPTPDIPSPVDLALSMVPPAMPAQKLFEGISAQAIMAAPTMGNPLKDVITATLNDVRDVAPPWSAPVISTVGKAWSSLWSGVREEV</sequence>
<dbReference type="PANTHER" id="PTHR14905">
    <property type="entry name" value="NG37"/>
    <property type="match status" value="1"/>
</dbReference>
<evidence type="ECO:0000313" key="3">
    <source>
        <dbReference type="EMBL" id="AUW30798.1"/>
    </source>
</evidence>
<feature type="chain" id="PRO_5013300588" description="Heterokaryon incompatibility Het-C" evidence="1">
    <location>
        <begin position="27"/>
        <end position="708"/>
    </location>
</feature>
<dbReference type="EMBL" id="KX264284">
    <property type="protein sequence ID" value="ANM86636.1"/>
    <property type="molecule type" value="Genomic_DNA"/>
</dbReference>
<evidence type="ECO:0000313" key="2">
    <source>
        <dbReference type="EMBL" id="ANM86636.1"/>
    </source>
</evidence>
<dbReference type="Pfam" id="PF07217">
    <property type="entry name" value="Het-C"/>
    <property type="match status" value="1"/>
</dbReference>